<feature type="domain" description="Glycosyltransferase subfamily 4-like N-terminal" evidence="1">
    <location>
        <begin position="17"/>
        <end position="196"/>
    </location>
</feature>
<evidence type="ECO:0000313" key="2">
    <source>
        <dbReference type="EMBL" id="HGB13789.1"/>
    </source>
</evidence>
<protein>
    <submittedName>
        <fullName evidence="2">Glycosyltransferase family 1 protein</fullName>
    </submittedName>
</protein>
<dbReference type="InterPro" id="IPR050194">
    <property type="entry name" value="Glycosyltransferase_grp1"/>
</dbReference>
<dbReference type="Pfam" id="PF13692">
    <property type="entry name" value="Glyco_trans_1_4"/>
    <property type="match status" value="1"/>
</dbReference>
<keyword evidence="2" id="KW-0808">Transferase</keyword>
<organism evidence="2">
    <name type="scientific">Desulfobacca acetoxidans</name>
    <dbReference type="NCBI Taxonomy" id="60893"/>
    <lineage>
        <taxon>Bacteria</taxon>
        <taxon>Pseudomonadati</taxon>
        <taxon>Thermodesulfobacteriota</taxon>
        <taxon>Desulfobaccia</taxon>
        <taxon>Desulfobaccales</taxon>
        <taxon>Desulfobaccaceae</taxon>
        <taxon>Desulfobacca</taxon>
    </lineage>
</organism>
<name>A0A7C3WG66_9BACT</name>
<dbReference type="AlphaFoldDB" id="A0A7C3WG66"/>
<dbReference type="Pfam" id="PF13579">
    <property type="entry name" value="Glyco_trans_4_4"/>
    <property type="match status" value="1"/>
</dbReference>
<proteinExistence type="predicted"/>
<dbReference type="GO" id="GO:0016757">
    <property type="term" value="F:glycosyltransferase activity"/>
    <property type="evidence" value="ECO:0007669"/>
    <property type="project" value="TreeGrafter"/>
</dbReference>
<dbReference type="Gene3D" id="3.40.50.2000">
    <property type="entry name" value="Glycogen Phosphorylase B"/>
    <property type="match status" value="2"/>
</dbReference>
<dbReference type="EMBL" id="DTHB01000016">
    <property type="protein sequence ID" value="HGB13789.1"/>
    <property type="molecule type" value="Genomic_DNA"/>
</dbReference>
<accession>A0A7C3WG66</accession>
<dbReference type="PANTHER" id="PTHR45947:SF3">
    <property type="entry name" value="SULFOQUINOVOSYL TRANSFERASE SQD2"/>
    <property type="match status" value="1"/>
</dbReference>
<reference evidence="2" key="1">
    <citation type="journal article" date="2020" name="mSystems">
        <title>Genome- and Community-Level Interaction Insights into Carbon Utilization and Element Cycling Functions of Hydrothermarchaeota in Hydrothermal Sediment.</title>
        <authorList>
            <person name="Zhou Z."/>
            <person name="Liu Y."/>
            <person name="Xu W."/>
            <person name="Pan J."/>
            <person name="Luo Z.H."/>
            <person name="Li M."/>
        </authorList>
    </citation>
    <scope>NUCLEOTIDE SEQUENCE [LARGE SCALE GENOMIC DNA]</scope>
    <source>
        <strain evidence="2">SpSt-776</strain>
    </source>
</reference>
<gene>
    <name evidence="2" type="ORF">ENV62_00915</name>
</gene>
<dbReference type="PANTHER" id="PTHR45947">
    <property type="entry name" value="SULFOQUINOVOSYL TRANSFERASE SQD2"/>
    <property type="match status" value="1"/>
</dbReference>
<sequence>MNICFLSYEYPPGTSDGIGSYVYQVSRALALAGHEVTVIAGEEKPLADEPLKRLRVIRLRWQPEGRFPWDIASTYRNLRQVAQTCRTLHWQKPFDLIEAPDYRAEAYYLLQDPVDCAVITKLHTPGYPLWELEADALGKPFFQRRLARWLTMGPRKRLEKQVLWRSTRLHAPSRAVARLVEKYYGIDPAGIDLVPYPYRPSASEGSACSIENREPHVLYVGRLEVRKGVHLFAQIIPEVLRHFPQARFQFLGQDAGFGRHPSMAGWLRGRLGKLASRCEFLGPVPYHQVPTYMRCAAVCVFPSLWDNFPNVCLEAMAAGACVVGSLRGGMAEMLQDGECGFLADPQIPETFAEKILMVLSRPQLRQRLGQAARQRVHDLYRPEVILPRQIEAYRKAIEQVR</sequence>
<dbReference type="InterPro" id="IPR028098">
    <property type="entry name" value="Glyco_trans_4-like_N"/>
</dbReference>
<comment type="caution">
    <text evidence="2">The sequence shown here is derived from an EMBL/GenBank/DDBJ whole genome shotgun (WGS) entry which is preliminary data.</text>
</comment>
<dbReference type="CDD" id="cd03801">
    <property type="entry name" value="GT4_PimA-like"/>
    <property type="match status" value="1"/>
</dbReference>
<evidence type="ECO:0000259" key="1">
    <source>
        <dbReference type="Pfam" id="PF13579"/>
    </source>
</evidence>
<dbReference type="SUPFAM" id="SSF53756">
    <property type="entry name" value="UDP-Glycosyltransferase/glycogen phosphorylase"/>
    <property type="match status" value="1"/>
</dbReference>